<accession>A0A3P7M1J6</accession>
<dbReference type="Proteomes" id="UP000281553">
    <property type="component" value="Unassembled WGS sequence"/>
</dbReference>
<name>A0A3P7M1J6_DIBLA</name>
<dbReference type="InterPro" id="IPR021565">
    <property type="entry name" value="Rbsn_Rab-bd"/>
</dbReference>
<evidence type="ECO:0000313" key="2">
    <source>
        <dbReference type="EMBL" id="VDN12191.1"/>
    </source>
</evidence>
<gene>
    <name evidence="2" type="ORF">DILT_LOCUS8022</name>
</gene>
<feature type="non-terminal residue" evidence="2">
    <location>
        <position position="1"/>
    </location>
</feature>
<evidence type="ECO:0000259" key="1">
    <source>
        <dbReference type="Pfam" id="PF11464"/>
    </source>
</evidence>
<proteinExistence type="predicted"/>
<keyword evidence="3" id="KW-1185">Reference proteome</keyword>
<dbReference type="EMBL" id="UYRU01053296">
    <property type="protein sequence ID" value="VDN12191.1"/>
    <property type="molecule type" value="Genomic_DNA"/>
</dbReference>
<dbReference type="Pfam" id="PF11464">
    <property type="entry name" value="Rbsn"/>
    <property type="match status" value="1"/>
</dbReference>
<feature type="domain" description="Rabenosyn Rab binding" evidence="1">
    <location>
        <begin position="37"/>
        <end position="77"/>
    </location>
</feature>
<dbReference type="InterPro" id="IPR036531">
    <property type="entry name" value="Rbsn_Rab-bd_sf"/>
</dbReference>
<protein>
    <recommendedName>
        <fullName evidence="1">Rabenosyn Rab binding domain-containing protein</fullName>
    </recommendedName>
</protein>
<reference evidence="2 3" key="1">
    <citation type="submission" date="2018-11" db="EMBL/GenBank/DDBJ databases">
        <authorList>
            <consortium name="Pathogen Informatics"/>
        </authorList>
    </citation>
    <scope>NUCLEOTIDE SEQUENCE [LARGE SCALE GENOMIC DNA]</scope>
</reference>
<organism evidence="2 3">
    <name type="scientific">Dibothriocephalus latus</name>
    <name type="common">Fish tapeworm</name>
    <name type="synonym">Diphyllobothrium latum</name>
    <dbReference type="NCBI Taxonomy" id="60516"/>
    <lineage>
        <taxon>Eukaryota</taxon>
        <taxon>Metazoa</taxon>
        <taxon>Spiralia</taxon>
        <taxon>Lophotrochozoa</taxon>
        <taxon>Platyhelminthes</taxon>
        <taxon>Cestoda</taxon>
        <taxon>Eucestoda</taxon>
        <taxon>Diphyllobothriidea</taxon>
        <taxon>Diphyllobothriidae</taxon>
        <taxon>Dibothriocephalus</taxon>
    </lineage>
</organism>
<dbReference type="AlphaFoldDB" id="A0A3P7M1J6"/>
<dbReference type="OrthoDB" id="10502370at2759"/>
<dbReference type="SUPFAM" id="SSF140125">
    <property type="entry name" value="Rabenosyn-5 Rab-binding domain-like"/>
    <property type="match status" value="1"/>
</dbReference>
<sequence>KREGWVPSAAVVVSNELVREAETTAAEVNKANEARLVLMRQIDQVADYLLQARAAKRSTDEIAGLQRNLEDLEAELCRLGHADN</sequence>
<evidence type="ECO:0000313" key="3">
    <source>
        <dbReference type="Proteomes" id="UP000281553"/>
    </source>
</evidence>
<dbReference type="Gene3D" id="4.10.860.20">
    <property type="entry name" value="Rabenosyn, Rab binding domain"/>
    <property type="match status" value="1"/>
</dbReference>